<proteinExistence type="inferred from homology"/>
<dbReference type="InterPro" id="IPR000277">
    <property type="entry name" value="Cys/Met-Metab_PyrdxlP-dep_enz"/>
</dbReference>
<dbReference type="PANTHER" id="PTHR11808">
    <property type="entry name" value="TRANS-SULFURATION ENZYME FAMILY MEMBER"/>
    <property type="match status" value="1"/>
</dbReference>
<gene>
    <name evidence="5" type="ORF">FSARC_8517</name>
</gene>
<comment type="cofactor">
    <cofactor evidence="1 4">
        <name>pyridoxal 5'-phosphate</name>
        <dbReference type="ChEBI" id="CHEBI:597326"/>
    </cofactor>
</comment>
<dbReference type="PROSITE" id="PS00868">
    <property type="entry name" value="CYS_MET_METAB_PP"/>
    <property type="match status" value="1"/>
</dbReference>
<dbReference type="FunFam" id="3.90.1150.10:FF:000066">
    <property type="entry name" value="Putative cystathionine beta-lyase"/>
    <property type="match status" value="1"/>
</dbReference>
<comment type="similarity">
    <text evidence="4">Belongs to the trans-sulfuration enzymes family.</text>
</comment>
<evidence type="ECO:0000256" key="1">
    <source>
        <dbReference type="ARBA" id="ARBA00001933"/>
    </source>
</evidence>
<dbReference type="Pfam" id="PF01053">
    <property type="entry name" value="Cys_Met_Meta_PP"/>
    <property type="match status" value="1"/>
</dbReference>
<dbReference type="SUPFAM" id="SSF53383">
    <property type="entry name" value="PLP-dependent transferases"/>
    <property type="match status" value="1"/>
</dbReference>
<dbReference type="InterPro" id="IPR054542">
    <property type="entry name" value="Cys_met_metab_PP"/>
</dbReference>
<feature type="modified residue" description="N6-(pyridoxal phosphate)lysine" evidence="3">
    <location>
        <position position="219"/>
    </location>
</feature>
<dbReference type="EMBL" id="JABEXW010000471">
    <property type="protein sequence ID" value="KAF4963468.1"/>
    <property type="molecule type" value="Genomic_DNA"/>
</dbReference>
<comment type="caution">
    <text evidence="5">The sequence shown here is derived from an EMBL/GenBank/DDBJ whole genome shotgun (WGS) entry which is preliminary data.</text>
</comment>
<dbReference type="AlphaFoldDB" id="A0A8H4X687"/>
<sequence>MPQPSDSHGPEALSAAFDHELSLSSKAVHADDYINSHRAVAPPLHTSTTFRYDSDPKKLDLGFTVDPNAPFDSHGYSRYTAPNTTRLEAILSAYLKGPSLTYSSGLAAFHALIVFLNPSRIAIGRGYHGCHGVLELVQKLKPLEILTHSDEDIAKLQKGDILHVETPFNPTGEAVDLAHYRHLATERGAWLTCDATLAPPPLQDPFALGVDIVMHSGTKYIGGHSDILCGVLSVRPGIEASESWIDKLRGERVFLGSVMGSFEGWLGVRSIRTLELRVERQARSAESLIKWLATSAKEAGPVGEVVADVQHASLQPEATDETSWLRKQMPNGYGGVFALLMKDEELAKRLPSKLHLFHHATSLGGVESLIEWRAISDKSIDRRLLRVNVGVEHWEDLKADLLQAFVALRKENK</sequence>
<evidence type="ECO:0000313" key="5">
    <source>
        <dbReference type="EMBL" id="KAF4963468.1"/>
    </source>
</evidence>
<evidence type="ECO:0008006" key="7">
    <source>
        <dbReference type="Google" id="ProtNLM"/>
    </source>
</evidence>
<dbReference type="FunFam" id="3.40.640.10:FF:000072">
    <property type="entry name" value="Putative cystathionine beta-lyase"/>
    <property type="match status" value="1"/>
</dbReference>
<protein>
    <recommendedName>
        <fullName evidence="7">Cystathionine beta-lyase</fullName>
    </recommendedName>
</protein>
<reference evidence="5" key="2">
    <citation type="submission" date="2020-05" db="EMBL/GenBank/DDBJ databases">
        <authorList>
            <person name="Kim H.-S."/>
            <person name="Proctor R.H."/>
            <person name="Brown D.W."/>
        </authorList>
    </citation>
    <scope>NUCLEOTIDE SEQUENCE</scope>
    <source>
        <strain evidence="5">NRRL 20472</strain>
    </source>
</reference>
<dbReference type="PIRSF" id="PIRSF001434">
    <property type="entry name" value="CGS"/>
    <property type="match status" value="1"/>
</dbReference>
<dbReference type="Gene3D" id="3.40.640.10">
    <property type="entry name" value="Type I PLP-dependent aspartate aminotransferase-like (Major domain)"/>
    <property type="match status" value="1"/>
</dbReference>
<dbReference type="InterPro" id="IPR015421">
    <property type="entry name" value="PyrdxlP-dep_Trfase_major"/>
</dbReference>
<evidence type="ECO:0000256" key="3">
    <source>
        <dbReference type="PIRSR" id="PIRSR001434-2"/>
    </source>
</evidence>
<name>A0A8H4X687_9HYPO</name>
<dbReference type="PANTHER" id="PTHR11808:SF35">
    <property type="entry name" value="CYSTATHIONINE GAMMA-SYNTHASE (AFU_ORTHOLOGUE AFUA_7G01590)"/>
    <property type="match status" value="1"/>
</dbReference>
<dbReference type="GO" id="GO:0030170">
    <property type="term" value="F:pyridoxal phosphate binding"/>
    <property type="evidence" value="ECO:0007669"/>
    <property type="project" value="InterPro"/>
</dbReference>
<dbReference type="GO" id="GO:0019346">
    <property type="term" value="P:transsulfuration"/>
    <property type="evidence" value="ECO:0007669"/>
    <property type="project" value="InterPro"/>
</dbReference>
<accession>A0A8H4X687</accession>
<keyword evidence="6" id="KW-1185">Reference proteome</keyword>
<dbReference type="OrthoDB" id="3512640at2759"/>
<dbReference type="Proteomes" id="UP000622797">
    <property type="component" value="Unassembled WGS sequence"/>
</dbReference>
<dbReference type="Gene3D" id="3.90.1150.10">
    <property type="entry name" value="Aspartate Aminotransferase, domain 1"/>
    <property type="match status" value="1"/>
</dbReference>
<reference evidence="5" key="1">
    <citation type="journal article" date="2020" name="BMC Genomics">
        <title>Correction to: Identification and distribution of gene clusters required for synthesis of sphingolipid metabolism inhibitors in diverse species of the filamentous fungus Fusarium.</title>
        <authorList>
            <person name="Kim H.S."/>
            <person name="Lohmar J.M."/>
            <person name="Busman M."/>
            <person name="Brown D.W."/>
            <person name="Naumann T.A."/>
            <person name="Divon H.H."/>
            <person name="Lysoe E."/>
            <person name="Uhlig S."/>
            <person name="Proctor R.H."/>
        </authorList>
    </citation>
    <scope>NUCLEOTIDE SEQUENCE</scope>
    <source>
        <strain evidence="5">NRRL 20472</strain>
    </source>
</reference>
<keyword evidence="2 3" id="KW-0663">Pyridoxal phosphate</keyword>
<dbReference type="InterPro" id="IPR015424">
    <property type="entry name" value="PyrdxlP-dep_Trfase"/>
</dbReference>
<dbReference type="InterPro" id="IPR015422">
    <property type="entry name" value="PyrdxlP-dep_Trfase_small"/>
</dbReference>
<dbReference type="GO" id="GO:0005737">
    <property type="term" value="C:cytoplasm"/>
    <property type="evidence" value="ECO:0007669"/>
    <property type="project" value="TreeGrafter"/>
</dbReference>
<organism evidence="5 6">
    <name type="scientific">Fusarium sarcochroum</name>
    <dbReference type="NCBI Taxonomy" id="1208366"/>
    <lineage>
        <taxon>Eukaryota</taxon>
        <taxon>Fungi</taxon>
        <taxon>Dikarya</taxon>
        <taxon>Ascomycota</taxon>
        <taxon>Pezizomycotina</taxon>
        <taxon>Sordariomycetes</taxon>
        <taxon>Hypocreomycetidae</taxon>
        <taxon>Hypocreales</taxon>
        <taxon>Nectriaceae</taxon>
        <taxon>Fusarium</taxon>
        <taxon>Fusarium lateritium species complex</taxon>
    </lineage>
</organism>
<dbReference type="GO" id="GO:0016846">
    <property type="term" value="F:carbon-sulfur lyase activity"/>
    <property type="evidence" value="ECO:0007669"/>
    <property type="project" value="TreeGrafter"/>
</dbReference>
<evidence type="ECO:0000256" key="2">
    <source>
        <dbReference type="ARBA" id="ARBA00022898"/>
    </source>
</evidence>
<evidence type="ECO:0000256" key="4">
    <source>
        <dbReference type="RuleBase" id="RU362118"/>
    </source>
</evidence>
<evidence type="ECO:0000313" key="6">
    <source>
        <dbReference type="Proteomes" id="UP000622797"/>
    </source>
</evidence>